<protein>
    <submittedName>
        <fullName evidence="1">Uncharacterized protein</fullName>
    </submittedName>
</protein>
<accession>A0ABZ2PY82</accession>
<proteinExistence type="predicted"/>
<evidence type="ECO:0000313" key="1">
    <source>
        <dbReference type="EMBL" id="WXK40091.1"/>
    </source>
</evidence>
<evidence type="ECO:0000313" key="2">
    <source>
        <dbReference type="Proteomes" id="UP001493153"/>
    </source>
</evidence>
<dbReference type="RefSeq" id="WP_338910945.1">
    <property type="nucleotide sequence ID" value="NZ_CP062176.1"/>
</dbReference>
<dbReference type="Proteomes" id="UP001493153">
    <property type="component" value="Chromosome"/>
</dbReference>
<name>A0ABZ2PY82_9BURK</name>
<keyword evidence="2" id="KW-1185">Reference proteome</keyword>
<gene>
    <name evidence="1" type="ORF">IHE29_12780</name>
</gene>
<reference evidence="1 2" key="1">
    <citation type="submission" date="2020-09" db="EMBL/GenBank/DDBJ databases">
        <title>Genome sequences of Mycetohabitans spp.</title>
        <authorList>
            <person name="Carter M.E."/>
            <person name="Carpenter S.C.D."/>
            <person name="Bogdanove A.J."/>
        </authorList>
    </citation>
    <scope>NUCLEOTIDE SEQUENCE [LARGE SCALE GENOMIC DNA]</scope>
    <source>
        <strain evidence="1 2">B12</strain>
    </source>
</reference>
<dbReference type="EMBL" id="CP062176">
    <property type="protein sequence ID" value="WXK40091.1"/>
    <property type="molecule type" value="Genomic_DNA"/>
</dbReference>
<organism evidence="1 2">
    <name type="scientific">Mycetohabitans rhizoxinica</name>
    <dbReference type="NCBI Taxonomy" id="412963"/>
    <lineage>
        <taxon>Bacteria</taxon>
        <taxon>Pseudomonadati</taxon>
        <taxon>Pseudomonadota</taxon>
        <taxon>Betaproteobacteria</taxon>
        <taxon>Burkholderiales</taxon>
        <taxon>Burkholderiaceae</taxon>
        <taxon>Mycetohabitans</taxon>
    </lineage>
</organism>
<sequence length="52" mass="5437">MGQGLADTVSHPLDTLWGGIKGAYGLITDPQGTAQQMQEATRHVVTQTVEAG</sequence>